<dbReference type="GO" id="GO:0008033">
    <property type="term" value="P:tRNA processing"/>
    <property type="evidence" value="ECO:0007669"/>
    <property type="project" value="UniProtKB-KW"/>
</dbReference>
<dbReference type="SMART" id="SM00358">
    <property type="entry name" value="DSRM"/>
    <property type="match status" value="1"/>
</dbReference>
<comment type="subunit">
    <text evidence="4 15">Homodimer.</text>
</comment>
<dbReference type="CDD" id="cd10845">
    <property type="entry name" value="DSRM_RNAse_III_family"/>
    <property type="match status" value="1"/>
</dbReference>
<dbReference type="GO" id="GO:0004525">
    <property type="term" value="F:ribonuclease III activity"/>
    <property type="evidence" value="ECO:0007669"/>
    <property type="project" value="UniProtKB-UniRule"/>
</dbReference>
<keyword evidence="10 15" id="KW-0479">Metal-binding</keyword>
<dbReference type="NCBIfam" id="TIGR02191">
    <property type="entry name" value="RNaseIII"/>
    <property type="match status" value="1"/>
</dbReference>
<feature type="active site" evidence="15">
    <location>
        <position position="117"/>
    </location>
</feature>
<evidence type="ECO:0000256" key="1">
    <source>
        <dbReference type="ARBA" id="ARBA00000109"/>
    </source>
</evidence>
<evidence type="ECO:0000256" key="9">
    <source>
        <dbReference type="ARBA" id="ARBA00022722"/>
    </source>
</evidence>
<comment type="similarity">
    <text evidence="3">Belongs to the ribonuclease III family.</text>
</comment>
<keyword evidence="5 15" id="KW-0963">Cytoplasm</keyword>
<dbReference type="Gene3D" id="3.30.160.20">
    <property type="match status" value="1"/>
</dbReference>
<dbReference type="Gene3D" id="1.10.1520.10">
    <property type="entry name" value="Ribonuclease III domain"/>
    <property type="match status" value="1"/>
</dbReference>
<proteinExistence type="inferred from homology"/>
<dbReference type="AlphaFoldDB" id="A0AA90NJJ1"/>
<evidence type="ECO:0000256" key="12">
    <source>
        <dbReference type="ARBA" id="ARBA00022801"/>
    </source>
</evidence>
<reference evidence="18 19" key="1">
    <citation type="journal article" date="2023" name="bioRxiv">
        <title>An intranuclear bacterial parasite of deep-sea mussels expresses apoptosis inhibitors acquired from its host.</title>
        <authorList>
            <person name="Gonzalez Porras M.A."/>
            <person name="Assie A."/>
            <person name="Tietjen M."/>
            <person name="Violette M."/>
            <person name="Kleiner M."/>
            <person name="Gruber-Vodicka H."/>
            <person name="Dubilier N."/>
            <person name="Leisch N."/>
        </authorList>
    </citation>
    <scope>NUCLEOTIDE SEQUENCE [LARGE SCALE GENOMIC DNA]</scope>
    <source>
        <strain evidence="18">IAP13</strain>
    </source>
</reference>
<keyword evidence="14 15" id="KW-0694">RNA-binding</keyword>
<dbReference type="HAMAP" id="MF_00104">
    <property type="entry name" value="RNase_III"/>
    <property type="match status" value="1"/>
</dbReference>
<feature type="domain" description="DRBM" evidence="16">
    <location>
        <begin position="156"/>
        <end position="226"/>
    </location>
</feature>
<feature type="domain" description="RNase III" evidence="17">
    <location>
        <begin position="6"/>
        <end position="128"/>
    </location>
</feature>
<keyword evidence="6 15" id="KW-0698">rRNA processing</keyword>
<dbReference type="GO" id="GO:0042802">
    <property type="term" value="F:identical protein binding"/>
    <property type="evidence" value="ECO:0007669"/>
    <property type="project" value="UniProtKB-ARBA"/>
</dbReference>
<dbReference type="GO" id="GO:0006364">
    <property type="term" value="P:rRNA processing"/>
    <property type="evidence" value="ECO:0007669"/>
    <property type="project" value="UniProtKB-UniRule"/>
</dbReference>
<dbReference type="EMBL" id="JASXSV010000001">
    <property type="protein sequence ID" value="MDP0587687.1"/>
    <property type="molecule type" value="Genomic_DNA"/>
</dbReference>
<evidence type="ECO:0000256" key="5">
    <source>
        <dbReference type="ARBA" id="ARBA00022490"/>
    </source>
</evidence>
<keyword evidence="13 15" id="KW-0460">Magnesium</keyword>
<feature type="active site" evidence="15">
    <location>
        <position position="45"/>
    </location>
</feature>
<dbReference type="Pfam" id="PF14622">
    <property type="entry name" value="Ribonucleas_3_3"/>
    <property type="match status" value="1"/>
</dbReference>
<sequence length="228" mass="25621">MNSEEVSRLERKLNYEFSDKSWLLLALTHRSYGSKNNERLEFLGDSIVNFVIADVLYERFPAEKEGPLSRLRACMVCGVTLAEIGREFELGDVLRLGSGELKSGGYRRQSILADAVEAIIGAISLDSDINVCRSTILSWFDGRLNKLSIIDEKNKDPKTRLQEYLQARKQPLPQYSVTGINGESHDLIFTVACELKSINNRTVGTDYSRRGAEQQAARKALELVNMVS</sequence>
<keyword evidence="11 15" id="KW-0255">Endonuclease</keyword>
<name>A0AA90NJJ1_9GAMM</name>
<dbReference type="PROSITE" id="PS50142">
    <property type="entry name" value="RNASE_3_2"/>
    <property type="match status" value="1"/>
</dbReference>
<keyword evidence="8 15" id="KW-0819">tRNA processing</keyword>
<evidence type="ECO:0000256" key="14">
    <source>
        <dbReference type="ARBA" id="ARBA00022884"/>
    </source>
</evidence>
<feature type="binding site" evidence="15">
    <location>
        <position position="114"/>
    </location>
    <ligand>
        <name>Mg(2+)</name>
        <dbReference type="ChEBI" id="CHEBI:18420"/>
    </ligand>
</feature>
<dbReference type="PROSITE" id="PS50137">
    <property type="entry name" value="DS_RBD"/>
    <property type="match status" value="1"/>
</dbReference>
<evidence type="ECO:0000256" key="11">
    <source>
        <dbReference type="ARBA" id="ARBA00022759"/>
    </source>
</evidence>
<feature type="binding site" evidence="15">
    <location>
        <position position="41"/>
    </location>
    <ligand>
        <name>Mg(2+)</name>
        <dbReference type="ChEBI" id="CHEBI:18420"/>
    </ligand>
</feature>
<keyword evidence="15" id="KW-0699">rRNA-binding</keyword>
<dbReference type="PANTHER" id="PTHR11207">
    <property type="entry name" value="RIBONUCLEASE III"/>
    <property type="match status" value="1"/>
</dbReference>
<dbReference type="Pfam" id="PF00035">
    <property type="entry name" value="dsrm"/>
    <property type="match status" value="1"/>
</dbReference>
<evidence type="ECO:0000256" key="8">
    <source>
        <dbReference type="ARBA" id="ARBA00022694"/>
    </source>
</evidence>
<dbReference type="GO" id="GO:0019843">
    <property type="term" value="F:rRNA binding"/>
    <property type="evidence" value="ECO:0007669"/>
    <property type="project" value="UniProtKB-KW"/>
</dbReference>
<evidence type="ECO:0000259" key="17">
    <source>
        <dbReference type="PROSITE" id="PS50142"/>
    </source>
</evidence>
<dbReference type="InterPro" id="IPR036389">
    <property type="entry name" value="RNase_III_sf"/>
</dbReference>
<keyword evidence="7 15" id="KW-0507">mRNA processing</keyword>
<dbReference type="InterPro" id="IPR000999">
    <property type="entry name" value="RNase_III_dom"/>
</dbReference>
<dbReference type="SUPFAM" id="SSF54768">
    <property type="entry name" value="dsRNA-binding domain-like"/>
    <property type="match status" value="1"/>
</dbReference>
<comment type="catalytic activity">
    <reaction evidence="1 15">
        <text>Endonucleolytic cleavage to 5'-phosphomonoester.</text>
        <dbReference type="EC" id="3.1.26.3"/>
    </reaction>
</comment>
<dbReference type="SMART" id="SM00535">
    <property type="entry name" value="RIBOc"/>
    <property type="match status" value="1"/>
</dbReference>
<organism evidence="18 19">
    <name type="scientific">Candidatus Endonucleibacter bathymodioli</name>
    <dbReference type="NCBI Taxonomy" id="539814"/>
    <lineage>
        <taxon>Bacteria</taxon>
        <taxon>Pseudomonadati</taxon>
        <taxon>Pseudomonadota</taxon>
        <taxon>Gammaproteobacteria</taxon>
        <taxon>Oceanospirillales</taxon>
        <taxon>Endozoicomonadaceae</taxon>
        <taxon>Candidatus Endonucleibacter</taxon>
    </lineage>
</organism>
<accession>A0AA90NJJ1</accession>
<evidence type="ECO:0000256" key="7">
    <source>
        <dbReference type="ARBA" id="ARBA00022664"/>
    </source>
</evidence>
<evidence type="ECO:0000256" key="15">
    <source>
        <dbReference type="HAMAP-Rule" id="MF_00104"/>
    </source>
</evidence>
<comment type="subcellular location">
    <subcellularLocation>
        <location evidence="2 15">Cytoplasm</location>
    </subcellularLocation>
</comment>
<dbReference type="FunFam" id="3.30.160.20:FF:000003">
    <property type="entry name" value="Ribonuclease 3"/>
    <property type="match status" value="1"/>
</dbReference>
<keyword evidence="12 15" id="KW-0378">Hydrolase</keyword>
<evidence type="ECO:0000256" key="10">
    <source>
        <dbReference type="ARBA" id="ARBA00022723"/>
    </source>
</evidence>
<evidence type="ECO:0000256" key="13">
    <source>
        <dbReference type="ARBA" id="ARBA00022842"/>
    </source>
</evidence>
<dbReference type="PROSITE" id="PS00517">
    <property type="entry name" value="RNASE_3_1"/>
    <property type="match status" value="1"/>
</dbReference>
<comment type="caution">
    <text evidence="18">The sequence shown here is derived from an EMBL/GenBank/DDBJ whole genome shotgun (WGS) entry which is preliminary data.</text>
</comment>
<keyword evidence="19" id="KW-1185">Reference proteome</keyword>
<evidence type="ECO:0000313" key="18">
    <source>
        <dbReference type="EMBL" id="MDP0587687.1"/>
    </source>
</evidence>
<dbReference type="Proteomes" id="UP001178148">
    <property type="component" value="Unassembled WGS sequence"/>
</dbReference>
<dbReference type="InterPro" id="IPR011907">
    <property type="entry name" value="RNase_III"/>
</dbReference>
<dbReference type="GO" id="GO:0010468">
    <property type="term" value="P:regulation of gene expression"/>
    <property type="evidence" value="ECO:0007669"/>
    <property type="project" value="TreeGrafter"/>
</dbReference>
<comment type="cofactor">
    <cofactor evidence="15">
        <name>Mg(2+)</name>
        <dbReference type="ChEBI" id="CHEBI:18420"/>
    </cofactor>
</comment>
<evidence type="ECO:0000259" key="16">
    <source>
        <dbReference type="PROSITE" id="PS50137"/>
    </source>
</evidence>
<evidence type="ECO:0000313" key="19">
    <source>
        <dbReference type="Proteomes" id="UP001178148"/>
    </source>
</evidence>
<dbReference type="PANTHER" id="PTHR11207:SF0">
    <property type="entry name" value="RIBONUCLEASE 3"/>
    <property type="match status" value="1"/>
</dbReference>
<evidence type="ECO:0000256" key="2">
    <source>
        <dbReference type="ARBA" id="ARBA00004496"/>
    </source>
</evidence>
<dbReference type="SUPFAM" id="SSF69065">
    <property type="entry name" value="RNase III domain-like"/>
    <property type="match status" value="1"/>
</dbReference>
<evidence type="ECO:0000256" key="3">
    <source>
        <dbReference type="ARBA" id="ARBA00010183"/>
    </source>
</evidence>
<dbReference type="CDD" id="cd00593">
    <property type="entry name" value="RIBOc"/>
    <property type="match status" value="1"/>
</dbReference>
<dbReference type="GO" id="GO:0005737">
    <property type="term" value="C:cytoplasm"/>
    <property type="evidence" value="ECO:0007669"/>
    <property type="project" value="UniProtKB-SubCell"/>
</dbReference>
<dbReference type="InterPro" id="IPR014720">
    <property type="entry name" value="dsRBD_dom"/>
</dbReference>
<evidence type="ECO:0000256" key="6">
    <source>
        <dbReference type="ARBA" id="ARBA00022552"/>
    </source>
</evidence>
<dbReference type="GO" id="GO:0046872">
    <property type="term" value="F:metal ion binding"/>
    <property type="evidence" value="ECO:0007669"/>
    <property type="project" value="UniProtKB-KW"/>
</dbReference>
<keyword evidence="9 15" id="KW-0540">Nuclease</keyword>
<gene>
    <name evidence="15 18" type="primary">rnc</name>
    <name evidence="18" type="ORF">QS748_00110</name>
</gene>
<dbReference type="FunFam" id="1.10.1520.10:FF:000001">
    <property type="entry name" value="Ribonuclease 3"/>
    <property type="match status" value="1"/>
</dbReference>
<feature type="binding site" evidence="15">
    <location>
        <position position="117"/>
    </location>
    <ligand>
        <name>Mg(2+)</name>
        <dbReference type="ChEBI" id="CHEBI:18420"/>
    </ligand>
</feature>
<dbReference type="GO" id="GO:0006397">
    <property type="term" value="P:mRNA processing"/>
    <property type="evidence" value="ECO:0007669"/>
    <property type="project" value="UniProtKB-UniRule"/>
</dbReference>
<comment type="function">
    <text evidence="15">Digests double-stranded RNA. Involved in the processing of primary rRNA transcript to yield the immediate precursors to the large and small rRNAs (23S and 16S). Processes some mRNAs, and tRNAs when they are encoded in the rRNA operon. Processes pre-crRNA and tracrRNA of type II CRISPR loci if present in the organism.</text>
</comment>
<dbReference type="GO" id="GO:0003725">
    <property type="term" value="F:double-stranded RNA binding"/>
    <property type="evidence" value="ECO:0007669"/>
    <property type="project" value="TreeGrafter"/>
</dbReference>
<dbReference type="EC" id="3.1.26.3" evidence="15"/>
<evidence type="ECO:0000256" key="4">
    <source>
        <dbReference type="ARBA" id="ARBA00011738"/>
    </source>
</evidence>
<protein>
    <recommendedName>
        <fullName evidence="15">Ribonuclease 3</fullName>
        <ecNumber evidence="15">3.1.26.3</ecNumber>
    </recommendedName>
    <alternativeName>
        <fullName evidence="15">Ribonuclease III</fullName>
        <shortName evidence="15">RNase III</shortName>
    </alternativeName>
</protein>